<sequence>METNHNHELPLLQGQANGASNNTNTTNTNNSVGEDDLIESELGSEIDHVIGAVVDSEERRKRSNSTKPMTVDPSTHYGRLFNQEYHDNIYFQNDFFPTVIGCLDKIPLINADNITQLPGNNDVPSYVISSSLYLVLGAVLKKRLGAKRVAFSFYNTLKQAMETVPDELPTIIQQRFDLVILGDDKELRYSDELDGLTDLPTLEQETRQYNTVLYDPQFSFCCVVIAWWNLKQQQYQ</sequence>
<proteinExistence type="predicted"/>
<feature type="compositionally biased region" description="Low complexity" evidence="1">
    <location>
        <begin position="21"/>
        <end position="30"/>
    </location>
</feature>
<dbReference type="Proteomes" id="UP001153069">
    <property type="component" value="Unassembled WGS sequence"/>
</dbReference>
<protein>
    <submittedName>
        <fullName evidence="2">Uncharacterized protein</fullName>
    </submittedName>
</protein>
<feature type="region of interest" description="Disordered" evidence="1">
    <location>
        <begin position="1"/>
        <end position="34"/>
    </location>
</feature>
<feature type="region of interest" description="Disordered" evidence="1">
    <location>
        <begin position="53"/>
        <end position="75"/>
    </location>
</feature>
<comment type="caution">
    <text evidence="2">The sequence shown here is derived from an EMBL/GenBank/DDBJ whole genome shotgun (WGS) entry which is preliminary data.</text>
</comment>
<name>A0A9N8EPI1_9STRA</name>
<dbReference type="EMBL" id="CAICTM010001290">
    <property type="protein sequence ID" value="CAB9522335.1"/>
    <property type="molecule type" value="Genomic_DNA"/>
</dbReference>
<accession>A0A9N8EPI1</accession>
<keyword evidence="3" id="KW-1185">Reference proteome</keyword>
<evidence type="ECO:0000313" key="2">
    <source>
        <dbReference type="EMBL" id="CAB9522335.1"/>
    </source>
</evidence>
<gene>
    <name evidence="2" type="ORF">SEMRO_1292_G259950.1</name>
</gene>
<evidence type="ECO:0000313" key="3">
    <source>
        <dbReference type="Proteomes" id="UP001153069"/>
    </source>
</evidence>
<reference evidence="2" key="1">
    <citation type="submission" date="2020-06" db="EMBL/GenBank/DDBJ databases">
        <authorList>
            <consortium name="Plant Systems Biology data submission"/>
        </authorList>
    </citation>
    <scope>NUCLEOTIDE SEQUENCE</scope>
    <source>
        <strain evidence="2">D6</strain>
    </source>
</reference>
<evidence type="ECO:0000256" key="1">
    <source>
        <dbReference type="SAM" id="MobiDB-lite"/>
    </source>
</evidence>
<dbReference type="AlphaFoldDB" id="A0A9N8EPI1"/>
<organism evidence="2 3">
    <name type="scientific">Seminavis robusta</name>
    <dbReference type="NCBI Taxonomy" id="568900"/>
    <lineage>
        <taxon>Eukaryota</taxon>
        <taxon>Sar</taxon>
        <taxon>Stramenopiles</taxon>
        <taxon>Ochrophyta</taxon>
        <taxon>Bacillariophyta</taxon>
        <taxon>Bacillariophyceae</taxon>
        <taxon>Bacillariophycidae</taxon>
        <taxon>Naviculales</taxon>
        <taxon>Naviculaceae</taxon>
        <taxon>Seminavis</taxon>
    </lineage>
</organism>